<dbReference type="Proteomes" id="UP000317977">
    <property type="component" value="Unassembled WGS sequence"/>
</dbReference>
<organism evidence="1 2">
    <name type="scientific">Rubripirellula reticaptiva</name>
    <dbReference type="NCBI Taxonomy" id="2528013"/>
    <lineage>
        <taxon>Bacteria</taxon>
        <taxon>Pseudomonadati</taxon>
        <taxon>Planctomycetota</taxon>
        <taxon>Planctomycetia</taxon>
        <taxon>Pirellulales</taxon>
        <taxon>Pirellulaceae</taxon>
        <taxon>Rubripirellula</taxon>
    </lineage>
</organism>
<proteinExistence type="predicted"/>
<reference evidence="1 2" key="1">
    <citation type="submission" date="2019-02" db="EMBL/GenBank/DDBJ databases">
        <title>Deep-cultivation of Planctomycetes and their phenomic and genomic characterization uncovers novel biology.</title>
        <authorList>
            <person name="Wiegand S."/>
            <person name="Jogler M."/>
            <person name="Boedeker C."/>
            <person name="Pinto D."/>
            <person name="Vollmers J."/>
            <person name="Rivas-Marin E."/>
            <person name="Kohn T."/>
            <person name="Peeters S.H."/>
            <person name="Heuer A."/>
            <person name="Rast P."/>
            <person name="Oberbeckmann S."/>
            <person name="Bunk B."/>
            <person name="Jeske O."/>
            <person name="Meyerdierks A."/>
            <person name="Storesund J.E."/>
            <person name="Kallscheuer N."/>
            <person name="Luecker S."/>
            <person name="Lage O.M."/>
            <person name="Pohl T."/>
            <person name="Merkel B.J."/>
            <person name="Hornburger P."/>
            <person name="Mueller R.-W."/>
            <person name="Bruemmer F."/>
            <person name="Labrenz M."/>
            <person name="Spormann A.M."/>
            <person name="Op Den Camp H."/>
            <person name="Overmann J."/>
            <person name="Amann R."/>
            <person name="Jetten M.S.M."/>
            <person name="Mascher T."/>
            <person name="Medema M.H."/>
            <person name="Devos D.P."/>
            <person name="Kaster A.-K."/>
            <person name="Ovreas L."/>
            <person name="Rohde M."/>
            <person name="Galperin M.Y."/>
            <person name="Jogler C."/>
        </authorList>
    </citation>
    <scope>NUCLEOTIDE SEQUENCE [LARGE SCALE GENOMIC DNA]</scope>
    <source>
        <strain evidence="1 2">Poly59</strain>
    </source>
</reference>
<evidence type="ECO:0000313" key="2">
    <source>
        <dbReference type="Proteomes" id="UP000317977"/>
    </source>
</evidence>
<evidence type="ECO:0000313" key="1">
    <source>
        <dbReference type="EMBL" id="TWU51144.1"/>
    </source>
</evidence>
<gene>
    <name evidence="1" type="ORF">Poly59_27340</name>
</gene>
<accession>A0A5C6ES18</accession>
<evidence type="ECO:0008006" key="3">
    <source>
        <dbReference type="Google" id="ProtNLM"/>
    </source>
</evidence>
<dbReference type="AlphaFoldDB" id="A0A5C6ES18"/>
<protein>
    <recommendedName>
        <fullName evidence="3">Replication protein</fullName>
    </recommendedName>
</protein>
<dbReference type="EMBL" id="SJPX01000003">
    <property type="protein sequence ID" value="TWU51144.1"/>
    <property type="molecule type" value="Genomic_DNA"/>
</dbReference>
<dbReference type="RefSeq" id="WP_146534565.1">
    <property type="nucleotide sequence ID" value="NZ_SJPX01000003.1"/>
</dbReference>
<comment type="caution">
    <text evidence="1">The sequence shown here is derived from an EMBL/GenBank/DDBJ whole genome shotgun (WGS) entry which is preliminary data.</text>
</comment>
<sequence>MFAKLFEHSNLLEKNIDLSGYLRDAGDSKLAKQIKRCGTFLSGNRLYDLKQEHYCGQTAWCHVCAAVLAAKRADQWMRASEMFGDSCHRSELTLHNFLIKPATRGGYTDSMADFRKAVDMLRAFRLRLKYYHDGHLPHRVFEAIRDKRTDTAKRLRKQTFGPTISSIHLVPDTGYSGPEPFAHMHLAIATCPEMSKRAVGLIVNQLWDEARIACKIRIKARKPEVNRTKDNRPGKDSYRESTAAMRLGRFDLADPKRPESEQAVKNFTYLGQVFKTKWTPKEQWDAHWLLDDVGMKPKQLIQTLCMMEAKRGRLPSDFPARELAHKYEAEYTEVDGWQLRQRIEPKRSEK</sequence>
<name>A0A5C6ES18_9BACT</name>
<keyword evidence="2" id="KW-1185">Reference proteome</keyword>